<dbReference type="Gene3D" id="1.10.30.10">
    <property type="entry name" value="High mobility group box domain"/>
    <property type="match status" value="1"/>
</dbReference>
<feature type="compositionally biased region" description="Gly residues" evidence="10">
    <location>
        <begin position="391"/>
        <end position="400"/>
    </location>
</feature>
<keyword evidence="12" id="KW-0808">Transferase</keyword>
<keyword evidence="4" id="KW-0863">Zinc-finger</keyword>
<feature type="compositionally biased region" description="Polar residues" evidence="10">
    <location>
        <begin position="1426"/>
        <end position="1437"/>
    </location>
</feature>
<feature type="compositionally biased region" description="Low complexity" evidence="10">
    <location>
        <begin position="771"/>
        <end position="787"/>
    </location>
</feature>
<evidence type="ECO:0000313" key="12">
    <source>
        <dbReference type="EMBL" id="NWW71111.1"/>
    </source>
</evidence>
<feature type="region of interest" description="Disordered" evidence="10">
    <location>
        <begin position="1941"/>
        <end position="1967"/>
    </location>
</feature>
<keyword evidence="8" id="KW-0539">Nucleus</keyword>
<proteinExistence type="predicted"/>
<feature type="region of interest" description="Disordered" evidence="10">
    <location>
        <begin position="2232"/>
        <end position="2381"/>
    </location>
</feature>
<feature type="compositionally biased region" description="Polar residues" evidence="10">
    <location>
        <begin position="204"/>
        <end position="215"/>
    </location>
</feature>
<dbReference type="Proteomes" id="UP000580879">
    <property type="component" value="Unassembled WGS sequence"/>
</dbReference>
<feature type="region of interest" description="Disordered" evidence="10">
    <location>
        <begin position="984"/>
        <end position="1046"/>
    </location>
</feature>
<feature type="region of interest" description="Disordered" evidence="10">
    <location>
        <begin position="1832"/>
        <end position="1858"/>
    </location>
</feature>
<dbReference type="GO" id="GO:0042800">
    <property type="term" value="F:histone H3K4 methyltransferase activity"/>
    <property type="evidence" value="ECO:0007669"/>
    <property type="project" value="TreeGrafter"/>
</dbReference>
<evidence type="ECO:0000256" key="6">
    <source>
        <dbReference type="ARBA" id="ARBA00023015"/>
    </source>
</evidence>
<feature type="coiled-coil region" evidence="9">
    <location>
        <begin position="1510"/>
        <end position="1547"/>
    </location>
</feature>
<dbReference type="PANTHER" id="PTHR45888:SF2">
    <property type="entry name" value="HISTONE-LYSINE N-METHYLTRANSFERASE 2D"/>
    <property type="match status" value="1"/>
</dbReference>
<feature type="region of interest" description="Disordered" evidence="10">
    <location>
        <begin position="2068"/>
        <end position="2218"/>
    </location>
</feature>
<comment type="subcellular location">
    <subcellularLocation>
        <location evidence="1">Nucleus</location>
    </subcellularLocation>
</comment>
<feature type="compositionally biased region" description="Pro residues" evidence="10">
    <location>
        <begin position="2460"/>
        <end position="2473"/>
    </location>
</feature>
<feature type="region of interest" description="Disordered" evidence="10">
    <location>
        <begin position="1902"/>
        <end position="1929"/>
    </location>
</feature>
<feature type="compositionally biased region" description="Low complexity" evidence="10">
    <location>
        <begin position="2146"/>
        <end position="2157"/>
    </location>
</feature>
<dbReference type="SMART" id="SM00398">
    <property type="entry name" value="HMG"/>
    <property type="match status" value="1"/>
</dbReference>
<dbReference type="PANTHER" id="PTHR45888">
    <property type="entry name" value="HL01030P-RELATED"/>
    <property type="match status" value="1"/>
</dbReference>
<feature type="region of interest" description="Disordered" evidence="10">
    <location>
        <begin position="1220"/>
        <end position="1270"/>
    </location>
</feature>
<feature type="compositionally biased region" description="Basic and acidic residues" evidence="10">
    <location>
        <begin position="984"/>
        <end position="994"/>
    </location>
</feature>
<evidence type="ECO:0000259" key="11">
    <source>
        <dbReference type="SMART" id="SM00398"/>
    </source>
</evidence>
<feature type="region of interest" description="Disordered" evidence="10">
    <location>
        <begin position="2401"/>
        <end position="2482"/>
    </location>
</feature>
<feature type="domain" description="HMG box" evidence="11">
    <location>
        <begin position="140"/>
        <end position="208"/>
    </location>
</feature>
<feature type="region of interest" description="Disordered" evidence="10">
    <location>
        <begin position="202"/>
        <end position="572"/>
    </location>
</feature>
<feature type="region of interest" description="Disordered" evidence="10">
    <location>
        <begin position="1423"/>
        <end position="1444"/>
    </location>
</feature>
<protein>
    <submittedName>
        <fullName evidence="12">KMT2D methyltransferase</fullName>
    </submittedName>
</protein>
<evidence type="ECO:0000256" key="2">
    <source>
        <dbReference type="ARBA" id="ARBA00022723"/>
    </source>
</evidence>
<feature type="compositionally biased region" description="Low complexity" evidence="10">
    <location>
        <begin position="97"/>
        <end position="118"/>
    </location>
</feature>
<keyword evidence="3" id="KW-0677">Repeat</keyword>
<evidence type="ECO:0000313" key="13">
    <source>
        <dbReference type="Proteomes" id="UP000580879"/>
    </source>
</evidence>
<reference evidence="12 13" key="1">
    <citation type="submission" date="2019-09" db="EMBL/GenBank/DDBJ databases">
        <title>Bird 10,000 Genomes (B10K) Project - Family phase.</title>
        <authorList>
            <person name="Zhang G."/>
        </authorList>
    </citation>
    <scope>NUCLEOTIDE SEQUENCE [LARGE SCALE GENOMIC DNA]</scope>
    <source>
        <strain evidence="12">B10K-DU-029-53</strain>
    </source>
</reference>
<feature type="region of interest" description="Disordered" evidence="10">
    <location>
        <begin position="86"/>
        <end position="125"/>
    </location>
</feature>
<feature type="compositionally biased region" description="Low complexity" evidence="10">
    <location>
        <begin position="2088"/>
        <end position="2108"/>
    </location>
</feature>
<feature type="compositionally biased region" description="Pro residues" evidence="10">
    <location>
        <begin position="497"/>
        <end position="512"/>
    </location>
</feature>
<feature type="compositionally biased region" description="Basic and acidic residues" evidence="10">
    <location>
        <begin position="216"/>
        <end position="228"/>
    </location>
</feature>
<keyword evidence="9" id="KW-0175">Coiled coil</keyword>
<feature type="compositionally biased region" description="Low complexity" evidence="10">
    <location>
        <begin position="596"/>
        <end position="605"/>
    </location>
</feature>
<evidence type="ECO:0000256" key="10">
    <source>
        <dbReference type="SAM" id="MobiDB-lite"/>
    </source>
</evidence>
<feature type="compositionally biased region" description="Low complexity" evidence="10">
    <location>
        <begin position="2010"/>
        <end position="2028"/>
    </location>
</feature>
<evidence type="ECO:0000256" key="8">
    <source>
        <dbReference type="ARBA" id="ARBA00023242"/>
    </source>
</evidence>
<sequence>MESKDVQQLFKDVLGSAERGEQPLNCVAAGMEAGQDPGRAQRPFLQGDLQLSGQGSVSLGSLSGSVSLDSYSGVCQSPFLDNRERSGFFSPDHCEPESPWASSSAATTPSTPTTPTTEGEGDGLSYNQRSLQRWEKDEELGELSTISPVLYANMNFPNLKQDYPDWSSRCKQIMKLWRKVPATDKAPYLQKAKDNRAAHRINKVQKQAESQINKQTKGEGLRKPERPSLHLRIPVPPGAQPVYISSPPAAGEGFLKPPAGAGGGPESPSELFLKLPPQSPAQVPSHDPYGAAPAYVLEPRFPSPLGQSPTAGAAFQPFPGHPQSQSSSQSPLPPRPLSNEAFCQSPVTPRFQSPDPYSQPPSRPQSRDPFTPLHKPPRPQMPEPGFKSVGTAGGGFGGTPAGDPHAKAPAGPQPPFARSPGASVFPGSQPPMRFTFPPAVSEPLKGSPSHQPHGINSHYGSGKPQSSAYASSPGFHQASSPLGPGTAAPDSYSLSPLRPPSVLPQPPAPPQQQEPSGAFLPRAALGLAADKREEAAAGLSAPPNRDLAELPGSQDGALGTMSQSELEKQRQRQRLRELLIRQQIQRNSLRQEKESAAAAASSSPAGWAPETGGQSFELSRGMAPYQPAQDKALLGTLATAAGAGKLPGSVMVQAAFPQDERLSRPPPAATPATLDINGRWVPRGRAVGSAHLGGSQQGSPWGCTNLQLVGVTLEGRDGCGFLGAQRSPRRVGNGASGLCQAGANPTVSSRAAVGPPQAFYSRGVFPAPSPQQQQQQQHLWQQQQQQQAAEGTPQALCTPVVPMQVLPPQKVPAPLPPASPQGAEMGNSHQQPHAKAAPPAPLPAPSLELQHGPPRPLSSSTALRPEGPKDPAPDPAPAPGKSHLSLEGGRLPCEVPVEPDLDDDFGSHKDLEDDDDLANLSLDPDVAKGDDDLDNLDSLETADPHLDDLLNGDEFDLLAYTDPELDTGDKKDIFNEHLRLVESANEKAEREAQLKTEPPAPALKLPDPGDSKDVTPSAEDQEVPKEGLVPGVGLGPSACPTGTTLAPDPAFKAQGVEAKASSLPTDVKPKLEDGCLKTSPCQFTTAGPERLPVPVKSEALQGADKISASLGLSVKPGQTLLSSSAGPTRLGLAQFPGSGHGGVPVLEKDPYAGPARGLATAQLGGQSNPLLEKFELDSGALGLGSARHSPADDLDKMESSLVASELPLLIEDLLEHEKKELQKKQQMSAHLPRSTPHLPAPGHPMLHTGTAGQPSEAQPPRLGAPQTPLQLGLPPRLGAPQQGPALAPHMGMGSGQPHVLPSPHGVQVALGQPQQSQQQVLVQKPMAGVQPPALGLKPPQLVMQQQLANSFFPDTDLDKFAAEDIMDPIAKAKMVALKGIKKVMAQGSIGVAPGMNRQQVSLLAQRLSGGPAVSEMQNHLLAGSGQERSGTDPTQARPNPPTFAQGVINEADQRQYEEWLFHTQQLLQMQLKVLEEQIGAHRKSRKALCAKQRTAKKAGREFPEADAEKLKLVTEQQSKIQKQLDQVRKQQKEHTNLMAEYRNKQQQQHQHQASAVMALSPSQSPRLMSKLPGQLLSAHGVQQPGGAVVGAQGLGQQPGQPGGLRLPQGGVSMAVQQGLSFMGQQPVGSAPGPGSSGTFFAGNPALRGLAADSRLMQERQLQRMQLAQKLQQQQNMLGQVSLQQQQQQPGVMGQAAMQQPGVMGQVSLQQPGVMGQAAMQQQGVLGQTSMQQPGVMGQASLQQSGVMGQASMQQSGVMGQTSLQQSGVMGQASMQQQGVMGQSSMQQAGVMGQASLQQPGVMAQASMQQAGVMGQTSMQQQGVMGQAAMQQPGVMGQSSMQPQSIMAQTSMQQPGVMGQASMQQAGVLAQTSLQQPGMMGQASMQQPGVLGQAAVAGQPGLLGQQQQQPPAPQPSAGAQPMVPKPSGLLGSQQSLLVQQLSPQQQPGVLGHAPGLQHQPVLGHPPPQRQVLLAPHQQRVLGSPQLAPQTPGMLSHRLVLSQQLGQSRALLAPQQQQQQQNSAAAQPGLLGLGQGQPSIQHFPQHGAGGQAPSVLHLSQGMQPAPAVLAAKDQPAGMDSSALPAEGSESGAPGQPGALLAPPLQSPGAAHPELSQQHGDVAGVAEPPLGCGTGPAQAMVPAPRPLEQPGKGPAGALPGQPQPPRLQSPAPDYGSPAARQPPRPMGSLFQPRPGAPAEAQTGFAAEPGRALPGQPPQQPLAELVQAALAARGPQPGLVRLPTPPAPSPLGCAPQHLASPEQSPQEPKKTSLGVPALAPSPAVPMEPGLTPTPSGALPDPAHGPWDPEAPGVDPAGPSETHINGAAPEGAPATGEAPQVLVKQEPKEEAAAVAPCELDGDETAKPEANGDPGAGQANSLLAPGGRSEAGHLLLQKLLRAKNVQLSAQSPGELNGHVENRSAGTEPRPQPLLLGREVSGPGWGSEGRGLRGCSSTTHTPFSLPRTPPSPASRRPPSPSECRKATSGCRLPARSCGRMRGCAPARPS</sequence>
<keyword evidence="2" id="KW-0479">Metal-binding</keyword>
<keyword evidence="6" id="KW-0805">Transcription regulation</keyword>
<evidence type="ECO:0000256" key="9">
    <source>
        <dbReference type="SAM" id="Coils"/>
    </source>
</evidence>
<feature type="region of interest" description="Disordered" evidence="10">
    <location>
        <begin position="758"/>
        <end position="791"/>
    </location>
</feature>
<feature type="region of interest" description="Disordered" evidence="10">
    <location>
        <begin position="588"/>
        <end position="615"/>
    </location>
</feature>
<dbReference type="FunFam" id="1.10.30.10:FF:000009">
    <property type="entry name" value="Histone-lysine N-methyltransferase"/>
    <property type="match status" value="1"/>
</dbReference>
<feature type="compositionally biased region" description="Basic and acidic residues" evidence="10">
    <location>
        <begin position="86"/>
        <end position="96"/>
    </location>
</feature>
<feature type="compositionally biased region" description="Polar residues" evidence="10">
    <location>
        <begin position="341"/>
        <end position="351"/>
    </location>
</feature>
<dbReference type="GO" id="GO:0003713">
    <property type="term" value="F:transcription coactivator activity"/>
    <property type="evidence" value="ECO:0007669"/>
    <property type="project" value="TreeGrafter"/>
</dbReference>
<feature type="compositionally biased region" description="Low complexity" evidence="10">
    <location>
        <begin position="316"/>
        <end position="330"/>
    </location>
</feature>
<dbReference type="InterPro" id="IPR036910">
    <property type="entry name" value="HMG_box_dom_sf"/>
</dbReference>
<keyword evidence="13" id="KW-1185">Reference proteome</keyword>
<dbReference type="GO" id="GO:0045944">
    <property type="term" value="P:positive regulation of transcription by RNA polymerase II"/>
    <property type="evidence" value="ECO:0007669"/>
    <property type="project" value="TreeGrafter"/>
</dbReference>
<keyword evidence="5" id="KW-0862">Zinc</keyword>
<name>A0A7K6QBX5_9PASS</name>
<gene>
    <name evidence="12" type="primary">Kmt2d_0</name>
    <name evidence="12" type="ORF">CLIRUF_R09242</name>
</gene>
<dbReference type="OrthoDB" id="9218951at2759"/>
<dbReference type="GO" id="GO:0008270">
    <property type="term" value="F:zinc ion binding"/>
    <property type="evidence" value="ECO:0007669"/>
    <property type="project" value="UniProtKB-KW"/>
</dbReference>
<keyword evidence="7" id="KW-0804">Transcription</keyword>
<dbReference type="GO" id="GO:0044666">
    <property type="term" value="C:MLL3/4 complex"/>
    <property type="evidence" value="ECO:0007669"/>
    <property type="project" value="TreeGrafter"/>
</dbReference>
<organism evidence="12 13">
    <name type="scientific">Climacteris rufus</name>
    <name type="common">rufous treecreeper</name>
    <dbReference type="NCBI Taxonomy" id="47695"/>
    <lineage>
        <taxon>Eukaryota</taxon>
        <taxon>Metazoa</taxon>
        <taxon>Chordata</taxon>
        <taxon>Craniata</taxon>
        <taxon>Vertebrata</taxon>
        <taxon>Euteleostomi</taxon>
        <taxon>Archelosauria</taxon>
        <taxon>Archosauria</taxon>
        <taxon>Dinosauria</taxon>
        <taxon>Saurischia</taxon>
        <taxon>Theropoda</taxon>
        <taxon>Coelurosauria</taxon>
        <taxon>Aves</taxon>
        <taxon>Neognathae</taxon>
        <taxon>Neoaves</taxon>
        <taxon>Telluraves</taxon>
        <taxon>Australaves</taxon>
        <taxon>Passeriformes</taxon>
        <taxon>Climacteridae</taxon>
        <taxon>Climacteris</taxon>
    </lineage>
</organism>
<feature type="non-terminal residue" evidence="12">
    <location>
        <position position="1"/>
    </location>
</feature>
<keyword evidence="12" id="KW-0489">Methyltransferase</keyword>
<feature type="compositionally biased region" description="Pro residues" evidence="10">
    <location>
        <begin position="809"/>
        <end position="819"/>
    </location>
</feature>
<feature type="compositionally biased region" description="Low complexity" evidence="10">
    <location>
        <begin position="2321"/>
        <end position="2334"/>
    </location>
</feature>
<dbReference type="CDD" id="cd22027">
    <property type="entry name" value="HMG-box_KMT2D"/>
    <property type="match status" value="1"/>
</dbReference>
<evidence type="ECO:0000256" key="5">
    <source>
        <dbReference type="ARBA" id="ARBA00022833"/>
    </source>
</evidence>
<evidence type="ECO:0000256" key="1">
    <source>
        <dbReference type="ARBA" id="ARBA00004123"/>
    </source>
</evidence>
<dbReference type="GO" id="GO:0032259">
    <property type="term" value="P:methylation"/>
    <property type="evidence" value="ECO:0007669"/>
    <property type="project" value="UniProtKB-KW"/>
</dbReference>
<evidence type="ECO:0000256" key="7">
    <source>
        <dbReference type="ARBA" id="ARBA00023163"/>
    </source>
</evidence>
<feature type="compositionally biased region" description="Polar residues" evidence="10">
    <location>
        <begin position="1836"/>
        <end position="1853"/>
    </location>
</feature>
<feature type="compositionally biased region" description="Low complexity" evidence="10">
    <location>
        <begin position="1941"/>
        <end position="1950"/>
    </location>
</feature>
<dbReference type="InterPro" id="IPR009071">
    <property type="entry name" value="HMG_box_dom"/>
</dbReference>
<evidence type="ECO:0000256" key="4">
    <source>
        <dbReference type="ARBA" id="ARBA00022771"/>
    </source>
</evidence>
<feature type="non-terminal residue" evidence="12">
    <location>
        <position position="2502"/>
    </location>
</feature>
<dbReference type="SUPFAM" id="SSF47095">
    <property type="entry name" value="HMG-box"/>
    <property type="match status" value="1"/>
</dbReference>
<comment type="caution">
    <text evidence="12">The sequence shown here is derived from an EMBL/GenBank/DDBJ whole genome shotgun (WGS) entry which is preliminary data.</text>
</comment>
<dbReference type="EMBL" id="VZRZ01001152">
    <property type="protein sequence ID" value="NWW71111.1"/>
    <property type="molecule type" value="Genomic_DNA"/>
</dbReference>
<evidence type="ECO:0000256" key="3">
    <source>
        <dbReference type="ARBA" id="ARBA00022737"/>
    </source>
</evidence>
<feature type="region of interest" description="Disordered" evidence="10">
    <location>
        <begin position="2010"/>
        <end position="2054"/>
    </location>
</feature>
<accession>A0A7K6QBX5</accession>
<feature type="region of interest" description="Disordered" evidence="10">
    <location>
        <begin position="808"/>
        <end position="950"/>
    </location>
</feature>